<protein>
    <submittedName>
        <fullName evidence="2">Uncharacterized protein</fullName>
    </submittedName>
</protein>
<organism evidence="2 3">
    <name type="scientific">Amphimedon queenslandica</name>
    <name type="common">Sponge</name>
    <dbReference type="NCBI Taxonomy" id="400682"/>
    <lineage>
        <taxon>Eukaryota</taxon>
        <taxon>Metazoa</taxon>
        <taxon>Porifera</taxon>
        <taxon>Demospongiae</taxon>
        <taxon>Heteroscleromorpha</taxon>
        <taxon>Haplosclerida</taxon>
        <taxon>Niphatidae</taxon>
        <taxon>Amphimedon</taxon>
    </lineage>
</organism>
<dbReference type="GeneID" id="109588600"/>
<keyword evidence="1" id="KW-0812">Transmembrane</keyword>
<dbReference type="AlphaFoldDB" id="A0AAN0JT66"/>
<keyword evidence="3" id="KW-1185">Reference proteome</keyword>
<dbReference type="RefSeq" id="XP_019860307.1">
    <property type="nucleotide sequence ID" value="XM_020004748.1"/>
</dbReference>
<reference evidence="2" key="2">
    <citation type="submission" date="2024-06" db="UniProtKB">
        <authorList>
            <consortium name="EnsemblMetazoa"/>
        </authorList>
    </citation>
    <scope>IDENTIFICATION</scope>
</reference>
<evidence type="ECO:0000313" key="2">
    <source>
        <dbReference type="EnsemblMetazoa" id="XP_019860307.1"/>
    </source>
</evidence>
<proteinExistence type="predicted"/>
<evidence type="ECO:0000313" key="3">
    <source>
        <dbReference type="Proteomes" id="UP000007879"/>
    </source>
</evidence>
<name>A0AAN0JT66_AMPQE</name>
<feature type="transmembrane region" description="Helical" evidence="1">
    <location>
        <begin position="6"/>
        <end position="29"/>
    </location>
</feature>
<dbReference type="EnsemblMetazoa" id="XM_020004748.1">
    <property type="protein sequence ID" value="XP_019860307.1"/>
    <property type="gene ID" value="LOC109588600"/>
</dbReference>
<keyword evidence="1" id="KW-0472">Membrane</keyword>
<reference evidence="3" key="1">
    <citation type="journal article" date="2010" name="Nature">
        <title>The Amphimedon queenslandica genome and the evolution of animal complexity.</title>
        <authorList>
            <person name="Srivastava M."/>
            <person name="Simakov O."/>
            <person name="Chapman J."/>
            <person name="Fahey B."/>
            <person name="Gauthier M.E."/>
            <person name="Mitros T."/>
            <person name="Richards G.S."/>
            <person name="Conaco C."/>
            <person name="Dacre M."/>
            <person name="Hellsten U."/>
            <person name="Larroux C."/>
            <person name="Putnam N.H."/>
            <person name="Stanke M."/>
            <person name="Adamska M."/>
            <person name="Darling A."/>
            <person name="Degnan S.M."/>
            <person name="Oakley T.H."/>
            <person name="Plachetzki D.C."/>
            <person name="Zhai Y."/>
            <person name="Adamski M."/>
            <person name="Calcino A."/>
            <person name="Cummins S.F."/>
            <person name="Goodstein D.M."/>
            <person name="Harris C."/>
            <person name="Jackson D.J."/>
            <person name="Leys S.P."/>
            <person name="Shu S."/>
            <person name="Woodcroft B.J."/>
            <person name="Vervoort M."/>
            <person name="Kosik K.S."/>
            <person name="Manning G."/>
            <person name="Degnan B.M."/>
            <person name="Rokhsar D.S."/>
        </authorList>
    </citation>
    <scope>NUCLEOTIDE SEQUENCE [LARGE SCALE GENOMIC DNA]</scope>
</reference>
<evidence type="ECO:0000256" key="1">
    <source>
        <dbReference type="SAM" id="Phobius"/>
    </source>
</evidence>
<keyword evidence="1" id="KW-1133">Transmembrane helix</keyword>
<dbReference type="Proteomes" id="UP000007879">
    <property type="component" value="Unassembled WGS sequence"/>
</dbReference>
<accession>A0AAN0JT66</accession>
<sequence length="140" mass="15712">MDGPGVFKWITFQEILFLFISCSVLAFLLRSQDSLEFKLVLNVTTEERAARENYANQKFPLRNEKLPLPIVTDLESDGQTDVILVSADKILNVYSRHYTPSYLGHHGIRHSVIVKDVTCCCYDNLFPTTVPVSGSSTQAG</sequence>